<dbReference type="CDD" id="cd02440">
    <property type="entry name" value="AdoMet_MTases"/>
    <property type="match status" value="1"/>
</dbReference>
<keyword evidence="6" id="KW-1185">Reference proteome</keyword>
<dbReference type="PANTHER" id="PTHR10039">
    <property type="entry name" value="AMELOGENIN"/>
    <property type="match status" value="1"/>
</dbReference>
<proteinExistence type="predicted"/>
<evidence type="ECO:0000259" key="4">
    <source>
        <dbReference type="Pfam" id="PF25053"/>
    </source>
</evidence>
<organism evidence="5 6">
    <name type="scientific">Fusarium sarcochroum</name>
    <dbReference type="NCBI Taxonomy" id="1208366"/>
    <lineage>
        <taxon>Eukaryota</taxon>
        <taxon>Fungi</taxon>
        <taxon>Dikarya</taxon>
        <taxon>Ascomycota</taxon>
        <taxon>Pezizomycotina</taxon>
        <taxon>Sordariomycetes</taxon>
        <taxon>Hypocreomycetidae</taxon>
        <taxon>Hypocreales</taxon>
        <taxon>Nectriaceae</taxon>
        <taxon>Fusarium</taxon>
        <taxon>Fusarium lateritium species complex</taxon>
    </lineage>
</organism>
<dbReference type="SUPFAM" id="SSF52540">
    <property type="entry name" value="P-loop containing nucleoside triphosphate hydrolases"/>
    <property type="match status" value="1"/>
</dbReference>
<dbReference type="OrthoDB" id="184880at2759"/>
<dbReference type="Pfam" id="PF25053">
    <property type="entry name" value="DUF7791"/>
    <property type="match status" value="1"/>
</dbReference>
<comment type="caution">
    <text evidence="5">The sequence shown here is derived from an EMBL/GenBank/DDBJ whole genome shotgun (WGS) entry which is preliminary data.</text>
</comment>
<evidence type="ECO:0000313" key="5">
    <source>
        <dbReference type="EMBL" id="KAF4959255.1"/>
    </source>
</evidence>
<dbReference type="Gene3D" id="3.40.50.300">
    <property type="entry name" value="P-loop containing nucleotide triphosphate hydrolases"/>
    <property type="match status" value="1"/>
</dbReference>
<dbReference type="InterPro" id="IPR027417">
    <property type="entry name" value="P-loop_NTPase"/>
</dbReference>
<protein>
    <recommendedName>
        <fullName evidence="7">NACHT domain-containing protein</fullName>
    </recommendedName>
</protein>
<dbReference type="InterPro" id="IPR029063">
    <property type="entry name" value="SAM-dependent_MTases_sf"/>
</dbReference>
<dbReference type="Pfam" id="PF13489">
    <property type="entry name" value="Methyltransf_23"/>
    <property type="match status" value="1"/>
</dbReference>
<gene>
    <name evidence="5" type="ORF">FSARC_10771</name>
</gene>
<accession>A0A8H4X2U2</accession>
<dbReference type="InterPro" id="IPR056884">
    <property type="entry name" value="NPHP3-like_N"/>
</dbReference>
<reference evidence="5" key="1">
    <citation type="journal article" date="2020" name="BMC Genomics">
        <title>Correction to: Identification and distribution of gene clusters required for synthesis of sphingolipid metabolism inhibitors in diverse species of the filamentous fungus Fusarium.</title>
        <authorList>
            <person name="Kim H.S."/>
            <person name="Lohmar J.M."/>
            <person name="Busman M."/>
            <person name="Brown D.W."/>
            <person name="Naumann T.A."/>
            <person name="Divon H.H."/>
            <person name="Lysoe E."/>
            <person name="Uhlig S."/>
            <person name="Proctor R.H."/>
        </authorList>
    </citation>
    <scope>NUCLEOTIDE SEQUENCE</scope>
    <source>
        <strain evidence="5">NRRL 20472</strain>
    </source>
</reference>
<reference evidence="5" key="2">
    <citation type="submission" date="2020-05" db="EMBL/GenBank/DDBJ databases">
        <authorList>
            <person name="Kim H.-S."/>
            <person name="Proctor R.H."/>
            <person name="Brown D.W."/>
        </authorList>
    </citation>
    <scope>NUCLEOTIDE SEQUENCE</scope>
    <source>
        <strain evidence="5">NRRL 20472</strain>
    </source>
</reference>
<feature type="domain" description="DUF7791" evidence="4">
    <location>
        <begin position="1087"/>
        <end position="1197"/>
    </location>
</feature>
<evidence type="ECO:0000313" key="6">
    <source>
        <dbReference type="Proteomes" id="UP000622797"/>
    </source>
</evidence>
<dbReference type="Gene3D" id="3.40.50.1820">
    <property type="entry name" value="alpha/beta hydrolase"/>
    <property type="match status" value="1"/>
</dbReference>
<keyword evidence="1" id="KW-0677">Repeat</keyword>
<sequence>MQNPERQESGLTLRFLFPSVSDVPSHPNSSFCCCSFYEGHKKRCPLQSHDSLDRPPPARRRAVSHRPGWIRLWMNRQQSKLYDQPEISLPIISTHRSVDAQQDDDSDSSYSKSTRITDTESLRSSILNFKWENGRRYHAYQDGSYWAPNDDRQQEAEDLMHEVYRIILHDELHEAPIGDNPQRVLDLGCGTGIWAIEFADAHPSADVLGVDLSPIQPNFVPPNCRYEVDDLTQEWTYPVDHFDFVHIRAMMGCVPDWGELYRKAFTHIQPGGWIENVELWGAAKSDDDTLKPDSPLYTWVEVFKQLGDITGKPFFWDDKMPQSISDAGFVNISGRRIKVPIGTWPKDKALKQWGAWNRHFLLQGLEGFSIRGLTETLGWKYEDAQLFLADMRKELTNPALHSYLDVIVFVHGLAGGSIGTWTSGNTCWPRDLLKQDIPQARICSDGQYGYDSKVHKSNEPGSRTSISGQADSLLHDLARSRRTVKHTRPILFVCHSLGGLVVKQALIRSSEFRQSGQYHHIEYGQIGSATKAVIFLGTPHRGSSKATLGKIVAKAGKILGTNDRMIKCLENDSAFLEQLRNAFDCVRRNFLTVCLWEELPMSFAGLVVPEASACIDGIDVLKEHLPGCDHKSMAKYNSRAEEGYRIILDYLHQALESDNPPENSQVEDYEEQNLLIAGDISSQCILSSLDFQEINHRFTSIADAHESASGTRQRTYDWIFDKGRVGFYEWLLEGEPRLFWINGKAGSGKSTLMKFISNQLPTKLKSTTDGSNSELPLELASFFFWAAGTTRQKSHQGLFRTILHTLLAKHPDVAQDVFSTKWDYLYPVALEMCRQEVKLALQKKRDPAPANWYKRVLVNLKAKATHEGALGWGGANFLPPLKHVLTHLTSTRVLLLIDGLDEYDGSEDELDGLVALLQTWAQLPNIKLCVSTRPWTVFEASFGRGQVPSLRLQDLTSGDIELYIADSLNHSSLMSISQRANPHLVTDLRSSIVKKAEGVFLWVYLVVKSLVNGLRNGDELSVLRDRLDELPSDLDLLYRHMLQRVPKRYWSASFRLFSVMEASTSPPKALLLWYLGERGYNPLEEDLSEETKLARCYQLYLRLMTQCAGLLELRTDFIDRHVLTEDTRQDMVIDDDTNVMQFGRKRSFREVYSIDSTVHYLHRTVHDFLFTADIEHLWIYRVPESRFDSVSWLATRIFIDMYEVAMRVKEAEDEYLSSALLYEWSEGLRAFMITLEDSPNRGVRSMLDKMIDDVERGIFDSDGPRGPDEYTSMLGDAIEVRHSWLEWLLQFDCLARMRTEAYPQVGGDLMNRHKASQDIAAGLRWIDSI</sequence>
<evidence type="ECO:0000256" key="2">
    <source>
        <dbReference type="SAM" id="MobiDB-lite"/>
    </source>
</evidence>
<dbReference type="Proteomes" id="UP000622797">
    <property type="component" value="Unassembled WGS sequence"/>
</dbReference>
<dbReference type="Gene3D" id="3.40.50.150">
    <property type="entry name" value="Vaccinia Virus protein VP39"/>
    <property type="match status" value="1"/>
</dbReference>
<dbReference type="SUPFAM" id="SSF53474">
    <property type="entry name" value="alpha/beta-Hydrolases"/>
    <property type="match status" value="1"/>
</dbReference>
<dbReference type="Pfam" id="PF24883">
    <property type="entry name" value="NPHP3_N"/>
    <property type="match status" value="1"/>
</dbReference>
<evidence type="ECO:0000259" key="3">
    <source>
        <dbReference type="Pfam" id="PF24883"/>
    </source>
</evidence>
<dbReference type="InterPro" id="IPR056693">
    <property type="entry name" value="DUF7791"/>
</dbReference>
<dbReference type="EMBL" id="JABEXW010000666">
    <property type="protein sequence ID" value="KAF4959255.1"/>
    <property type="molecule type" value="Genomic_DNA"/>
</dbReference>
<dbReference type="PANTHER" id="PTHR10039:SF5">
    <property type="entry name" value="NACHT DOMAIN-CONTAINING PROTEIN"/>
    <property type="match status" value="1"/>
</dbReference>
<name>A0A8H4X2U2_9HYPO</name>
<feature type="domain" description="Nephrocystin 3-like N-terminal" evidence="3">
    <location>
        <begin position="715"/>
        <end position="820"/>
    </location>
</feature>
<feature type="region of interest" description="Disordered" evidence="2">
    <location>
        <begin position="95"/>
        <end position="115"/>
    </location>
</feature>
<dbReference type="InterPro" id="IPR029058">
    <property type="entry name" value="AB_hydrolase_fold"/>
</dbReference>
<evidence type="ECO:0008006" key="7">
    <source>
        <dbReference type="Google" id="ProtNLM"/>
    </source>
</evidence>
<evidence type="ECO:0000256" key="1">
    <source>
        <dbReference type="ARBA" id="ARBA00022737"/>
    </source>
</evidence>
<dbReference type="SUPFAM" id="SSF53335">
    <property type="entry name" value="S-adenosyl-L-methionine-dependent methyltransferases"/>
    <property type="match status" value="1"/>
</dbReference>